<dbReference type="Pfam" id="PF01018">
    <property type="entry name" value="GTP1_OBG"/>
    <property type="match status" value="1"/>
</dbReference>
<keyword evidence="2" id="KW-0342">GTP-binding</keyword>
<feature type="region of interest" description="Disordered" evidence="3">
    <location>
        <begin position="708"/>
        <end position="777"/>
    </location>
</feature>
<accession>A0A7G2DSR7</accession>
<dbReference type="PANTHER" id="PTHR11702:SF31">
    <property type="entry name" value="MITOCHONDRIAL RIBOSOME-ASSOCIATED GTPASE 2"/>
    <property type="match status" value="1"/>
</dbReference>
<evidence type="ECO:0000256" key="1">
    <source>
        <dbReference type="ARBA" id="ARBA00022741"/>
    </source>
</evidence>
<dbReference type="InterPro" id="IPR006073">
    <property type="entry name" value="GTP-bd"/>
</dbReference>
<dbReference type="Proteomes" id="UP000516314">
    <property type="component" value="Chromosome 1"/>
</dbReference>
<dbReference type="GO" id="GO:0003924">
    <property type="term" value="F:GTPase activity"/>
    <property type="evidence" value="ECO:0007669"/>
    <property type="project" value="InterPro"/>
</dbReference>
<gene>
    <name evidence="6" type="ORF">AT9943_LOCUS599</name>
</gene>
<feature type="compositionally biased region" description="Basic and acidic residues" evidence="3">
    <location>
        <begin position="331"/>
        <end position="351"/>
    </location>
</feature>
<evidence type="ECO:0000313" key="6">
    <source>
        <dbReference type="EMBL" id="CAD5312022.1"/>
    </source>
</evidence>
<reference evidence="6 7" key="1">
    <citation type="submission" date="2020-09" db="EMBL/GenBank/DDBJ databases">
        <authorList>
            <person name="Ashkenazy H."/>
        </authorList>
    </citation>
    <scope>NUCLEOTIDE SEQUENCE [LARGE SCALE GENOMIC DNA]</scope>
    <source>
        <strain evidence="7">cv. Cdm-0</strain>
    </source>
</reference>
<dbReference type="AlphaFoldDB" id="A0A7G2DSR7"/>
<name>A0A7G2DSR7_ARATH</name>
<dbReference type="Gene3D" id="2.70.210.12">
    <property type="entry name" value="GTP1/OBG domain"/>
    <property type="match status" value="1"/>
</dbReference>
<dbReference type="EMBL" id="LR881466">
    <property type="protein sequence ID" value="CAD5312022.1"/>
    <property type="molecule type" value="Genomic_DNA"/>
</dbReference>
<proteinExistence type="predicted"/>
<dbReference type="PROSITE" id="PS51710">
    <property type="entry name" value="G_OBG"/>
    <property type="match status" value="1"/>
</dbReference>
<dbReference type="InterPro" id="IPR045086">
    <property type="entry name" value="OBG_GTPase"/>
</dbReference>
<feature type="domain" description="OBG-type G" evidence="4">
    <location>
        <begin position="866"/>
        <end position="1038"/>
    </location>
</feature>
<sequence length="1055" mass="119167">MGKHLKNENSSPNHGKYNHKLGWLAGMLHVLDFHHWRTKNRPICWKTPRTHSLMRETEEQEPFLDSKINDSKMLSVVADNKPTRPETKLKKTMTTKQVTEYVDFLEILRKEDVFVKIMKDQVQIKSNPRVLPKSGSFPISGSSRPARIQHKQKENWYAPKQNGAVLTLKVPRDTSQECKPISPSHGSADDDHGFNHAIINGFREIKKLLKNTLKDRNRTKKKKKKKVLDVAKDDYVGRYSQLLKQISRREGGDLRSKSLKLSYEEKKSDSRDNKPQFFRRISSLSSLEVLGSFLTDLPRDSSTSNQETRISEDQDTNFGAKKSVLSSESPVRAEKEEKYEVQEERSQENHLDSSNQRILQQEPDSVPSTNKTAEKTETLLPQGKLLNKLSSSLFDERKVLNSMVACSTGLGLSSLEIYKHEEEDEDAYFCYVKKVLKVSGFLENKDNEEKWYSEEQPLNPSLLYELDIQEEETVNDKELLFDLVNEAIVETQNHSQIYFPKTFPYGKRYLDEVWGRVEWSLSGLGAENRDRSLDDIVGRDLLTKSDGWMNLQGRRRFVGNKLMWLIRAIVPVRYLGSYKRPQKPPWMRNPVVFYSDFSEKKGKVAPLQETRMRDRFTLYARGGEGGSGCSSVRRSRADRYGKPDGGNGGRGGDVILECTHAVWDFSGLQPHIKGGKAGHGTSKNRIGNRGEDKVLLVPIGTVIHLQEGEIPSQVENESPKDLDPWDLPGSLVEDPASEENSDVHQETMSESDQDDTEQESLTRQLGMPKEADFEDDDEEIDQIRYNVAELTQQGQRVIIARGGEGGLGNVSATRYVRGSKFAKSTIRQTNLRSMEDDAEEDDERSSIEAGLLGSEAVLILELKSIADVGLVGMPNAGKSTLLGALSRAKPRVGHYAFTTLRPNLGNVNYDDFSMTVADIPGLIKGAHQNRGLGHNFLRHIERTKVLAYVVDLASGLDGCEGLTPWQQLRDLVMELEFHEEGLSDRSSLIVANKIDEEGAEERLKELKRRVKGVKIFPVCAVLEEGVAELKDGLKMLVDGNGEPSERLKLKNICVD</sequence>
<dbReference type="PROSITE" id="PS51883">
    <property type="entry name" value="OBG"/>
    <property type="match status" value="1"/>
</dbReference>
<feature type="compositionally biased region" description="Acidic residues" evidence="3">
    <location>
        <begin position="749"/>
        <end position="758"/>
    </location>
</feature>
<evidence type="ECO:0000259" key="5">
    <source>
        <dbReference type="PROSITE" id="PS51883"/>
    </source>
</evidence>
<dbReference type="InterPro" id="IPR036726">
    <property type="entry name" value="GTP1_OBG_dom_sf"/>
</dbReference>
<feature type="region of interest" description="Disordered" evidence="3">
    <location>
        <begin position="295"/>
        <end position="378"/>
    </location>
</feature>
<dbReference type="GO" id="GO:0042254">
    <property type="term" value="P:ribosome biogenesis"/>
    <property type="evidence" value="ECO:0007669"/>
    <property type="project" value="UniProtKB-UniRule"/>
</dbReference>
<organism evidence="6 7">
    <name type="scientific">Arabidopsis thaliana</name>
    <name type="common">Mouse-ear cress</name>
    <dbReference type="NCBI Taxonomy" id="3702"/>
    <lineage>
        <taxon>Eukaryota</taxon>
        <taxon>Viridiplantae</taxon>
        <taxon>Streptophyta</taxon>
        <taxon>Embryophyta</taxon>
        <taxon>Tracheophyta</taxon>
        <taxon>Spermatophyta</taxon>
        <taxon>Magnoliopsida</taxon>
        <taxon>eudicotyledons</taxon>
        <taxon>Gunneridae</taxon>
        <taxon>Pentapetalae</taxon>
        <taxon>rosids</taxon>
        <taxon>malvids</taxon>
        <taxon>Brassicales</taxon>
        <taxon>Brassicaceae</taxon>
        <taxon>Camelineae</taxon>
        <taxon>Arabidopsis</taxon>
    </lineage>
</organism>
<evidence type="ECO:0000313" key="7">
    <source>
        <dbReference type="Proteomes" id="UP000516314"/>
    </source>
</evidence>
<dbReference type="InterPro" id="IPR006169">
    <property type="entry name" value="GTP1_OBG_dom"/>
</dbReference>
<feature type="compositionally biased region" description="Polar residues" evidence="3">
    <location>
        <begin position="352"/>
        <end position="371"/>
    </location>
</feature>
<dbReference type="Pfam" id="PF01926">
    <property type="entry name" value="MMR_HSR1"/>
    <property type="match status" value="1"/>
</dbReference>
<keyword evidence="1" id="KW-0547">Nucleotide-binding</keyword>
<feature type="region of interest" description="Disordered" evidence="3">
    <location>
        <begin position="627"/>
        <end position="651"/>
    </location>
</feature>
<evidence type="ECO:0000259" key="4">
    <source>
        <dbReference type="PROSITE" id="PS51710"/>
    </source>
</evidence>
<dbReference type="Gene3D" id="3.40.50.300">
    <property type="entry name" value="P-loop containing nucleotide triphosphate hydrolases"/>
    <property type="match status" value="1"/>
</dbReference>
<dbReference type="SUPFAM" id="SSF52540">
    <property type="entry name" value="P-loop containing nucleoside triphosphate hydrolases"/>
    <property type="match status" value="1"/>
</dbReference>
<evidence type="ECO:0000256" key="3">
    <source>
        <dbReference type="SAM" id="MobiDB-lite"/>
    </source>
</evidence>
<dbReference type="InterPro" id="IPR031167">
    <property type="entry name" value="G_OBG"/>
</dbReference>
<protein>
    <submittedName>
        <fullName evidence="6">(thale cress) hypothetical protein</fullName>
    </submittedName>
</protein>
<dbReference type="InterPro" id="IPR027417">
    <property type="entry name" value="P-loop_NTPase"/>
</dbReference>
<dbReference type="PRINTS" id="PR00326">
    <property type="entry name" value="GTP1OBG"/>
</dbReference>
<dbReference type="InterPro" id="IPR025486">
    <property type="entry name" value="DUF4378"/>
</dbReference>
<dbReference type="GO" id="GO:0005525">
    <property type="term" value="F:GTP binding"/>
    <property type="evidence" value="ECO:0007669"/>
    <property type="project" value="UniProtKB-KW"/>
</dbReference>
<dbReference type="PANTHER" id="PTHR11702">
    <property type="entry name" value="DEVELOPMENTALLY REGULATED GTP-BINDING PROTEIN-RELATED"/>
    <property type="match status" value="1"/>
</dbReference>
<dbReference type="SUPFAM" id="SSF82051">
    <property type="entry name" value="Obg GTP-binding protein N-terminal domain"/>
    <property type="match status" value="1"/>
</dbReference>
<dbReference type="Pfam" id="PF14309">
    <property type="entry name" value="DUF4378"/>
    <property type="match status" value="1"/>
</dbReference>
<dbReference type="CDD" id="cd01898">
    <property type="entry name" value="Obg"/>
    <property type="match status" value="1"/>
</dbReference>
<evidence type="ECO:0000256" key="2">
    <source>
        <dbReference type="ARBA" id="ARBA00023134"/>
    </source>
</evidence>
<feature type="domain" description="Obg" evidence="5">
    <location>
        <begin position="610"/>
        <end position="865"/>
    </location>
</feature>